<dbReference type="AlphaFoldDB" id="A0A3M7QCR8"/>
<comment type="caution">
    <text evidence="1">The sequence shown here is derived from an EMBL/GenBank/DDBJ whole genome shotgun (WGS) entry which is preliminary data.</text>
</comment>
<name>A0A3M7QCR8_BRAPC</name>
<sequence>MFDRENTSFIKQFAHINYTEYELAFSVLLIKWYFEFRMRNIQFFSLCYANIQNCLLFVPDSQVISDSEPTKMPFDSNLTVIASTFLRSMPHKSATWLIITNYTT</sequence>
<keyword evidence="2" id="KW-1185">Reference proteome</keyword>
<evidence type="ECO:0000313" key="1">
    <source>
        <dbReference type="EMBL" id="RNA08791.1"/>
    </source>
</evidence>
<dbReference type="EMBL" id="REGN01006630">
    <property type="protein sequence ID" value="RNA08791.1"/>
    <property type="molecule type" value="Genomic_DNA"/>
</dbReference>
<organism evidence="1 2">
    <name type="scientific">Brachionus plicatilis</name>
    <name type="common">Marine rotifer</name>
    <name type="synonym">Brachionus muelleri</name>
    <dbReference type="NCBI Taxonomy" id="10195"/>
    <lineage>
        <taxon>Eukaryota</taxon>
        <taxon>Metazoa</taxon>
        <taxon>Spiralia</taxon>
        <taxon>Gnathifera</taxon>
        <taxon>Rotifera</taxon>
        <taxon>Eurotatoria</taxon>
        <taxon>Monogononta</taxon>
        <taxon>Pseudotrocha</taxon>
        <taxon>Ploima</taxon>
        <taxon>Brachionidae</taxon>
        <taxon>Brachionus</taxon>
    </lineage>
</organism>
<dbReference type="Proteomes" id="UP000276133">
    <property type="component" value="Unassembled WGS sequence"/>
</dbReference>
<proteinExistence type="predicted"/>
<reference evidence="1 2" key="1">
    <citation type="journal article" date="2018" name="Sci. Rep.">
        <title>Genomic signatures of local adaptation to the degree of environmental predictability in rotifers.</title>
        <authorList>
            <person name="Franch-Gras L."/>
            <person name="Hahn C."/>
            <person name="Garcia-Roger E.M."/>
            <person name="Carmona M.J."/>
            <person name="Serra M."/>
            <person name="Gomez A."/>
        </authorList>
    </citation>
    <scope>NUCLEOTIDE SEQUENCE [LARGE SCALE GENOMIC DNA]</scope>
    <source>
        <strain evidence="1">HYR1</strain>
    </source>
</reference>
<protein>
    <submittedName>
        <fullName evidence="1">Uncharacterized protein</fullName>
    </submittedName>
</protein>
<accession>A0A3M7QCR8</accession>
<gene>
    <name evidence="1" type="ORF">BpHYR1_004947</name>
</gene>
<evidence type="ECO:0000313" key="2">
    <source>
        <dbReference type="Proteomes" id="UP000276133"/>
    </source>
</evidence>